<dbReference type="Gene3D" id="2.40.128.20">
    <property type="match status" value="1"/>
</dbReference>
<keyword evidence="5" id="KW-0722">Serine protease inhibitor</keyword>
<proteinExistence type="predicted"/>
<name>A0A8C0P1W0_CANLF</name>
<reference evidence="9" key="2">
    <citation type="submission" date="2025-08" db="UniProtKB">
        <authorList>
            <consortium name="Ensembl"/>
        </authorList>
    </citation>
    <scope>IDENTIFICATION</scope>
</reference>
<evidence type="ECO:0000256" key="5">
    <source>
        <dbReference type="ARBA" id="ARBA00022900"/>
    </source>
</evidence>
<sequence length="209" mass="22365">MWSLGAPFLLLTACLAARASPVLTPPDDIQVQENFDVSRIYGKWFHVAVGSTCPWLKKFMDRMSMSTLVLGEGPDRPGAQHDQHALAVSEGMGWGAWRLMIATPSRALPPSPLPAPRPPSTGLSSGPAPQHAPVSKPAPRSLGVPWLRQGPSSPRDPTWKPGGRGESRFLSPLPQAGQPTLKPCPFSAGPPRCPFSHLSRPTLTLPPAL</sequence>
<comment type="subcellular location">
    <subcellularLocation>
        <location evidence="1">Secreted</location>
    </subcellularLocation>
</comment>
<dbReference type="PANTHER" id="PTHR46676:SF1">
    <property type="entry name" value="PROTEIN AMBP"/>
    <property type="match status" value="1"/>
</dbReference>
<dbReference type="InterPro" id="IPR029856">
    <property type="entry name" value="AMBP"/>
</dbReference>
<evidence type="ECO:0000256" key="8">
    <source>
        <dbReference type="SAM" id="SignalP"/>
    </source>
</evidence>
<accession>A0A8C0P1W0</accession>
<evidence type="ECO:0000313" key="10">
    <source>
        <dbReference type="Proteomes" id="UP000694429"/>
    </source>
</evidence>
<evidence type="ECO:0000256" key="7">
    <source>
        <dbReference type="SAM" id="MobiDB-lite"/>
    </source>
</evidence>
<evidence type="ECO:0000256" key="6">
    <source>
        <dbReference type="ARBA" id="ARBA00023157"/>
    </source>
</evidence>
<reference evidence="9" key="1">
    <citation type="submission" date="2019-03" db="EMBL/GenBank/DDBJ databases">
        <authorList>
            <person name="Warren W.C."/>
            <person name="Johnson G.S."/>
        </authorList>
    </citation>
    <scope>NUCLEOTIDE SEQUENCE [LARGE SCALE GENOMIC DNA]</scope>
    <source>
        <strain evidence="9">Basenji</strain>
    </source>
</reference>
<keyword evidence="6" id="KW-1015">Disulfide bond</keyword>
<feature type="region of interest" description="Disordered" evidence="7">
    <location>
        <begin position="108"/>
        <end position="209"/>
    </location>
</feature>
<keyword evidence="3" id="KW-0646">Protease inhibitor</keyword>
<dbReference type="PRINTS" id="PR01215">
    <property type="entry name" value="A1MCGLOBULIN"/>
</dbReference>
<dbReference type="Proteomes" id="UP000694429">
    <property type="component" value="Chromosome 11"/>
</dbReference>
<evidence type="ECO:0000256" key="4">
    <source>
        <dbReference type="ARBA" id="ARBA00022729"/>
    </source>
</evidence>
<dbReference type="PROSITE" id="PS00213">
    <property type="entry name" value="LIPOCALIN"/>
    <property type="match status" value="1"/>
</dbReference>
<dbReference type="InterPro" id="IPR002968">
    <property type="entry name" value="A1-microglobln"/>
</dbReference>
<dbReference type="PANTHER" id="PTHR46676">
    <property type="entry name" value="PROTEIN AMBP"/>
    <property type="match status" value="1"/>
</dbReference>
<dbReference type="GO" id="GO:0005576">
    <property type="term" value="C:extracellular region"/>
    <property type="evidence" value="ECO:0007669"/>
    <property type="project" value="UniProtKB-SubCell"/>
</dbReference>
<feature type="compositionally biased region" description="Pro residues" evidence="7">
    <location>
        <begin position="108"/>
        <end position="119"/>
    </location>
</feature>
<dbReference type="AlphaFoldDB" id="A0A8C0P1W0"/>
<evidence type="ECO:0000256" key="3">
    <source>
        <dbReference type="ARBA" id="ARBA00022690"/>
    </source>
</evidence>
<organism evidence="9 10">
    <name type="scientific">Canis lupus familiaris</name>
    <name type="common">Dog</name>
    <name type="synonym">Canis familiaris</name>
    <dbReference type="NCBI Taxonomy" id="9615"/>
    <lineage>
        <taxon>Eukaryota</taxon>
        <taxon>Metazoa</taxon>
        <taxon>Chordata</taxon>
        <taxon>Craniata</taxon>
        <taxon>Vertebrata</taxon>
        <taxon>Euteleostomi</taxon>
        <taxon>Mammalia</taxon>
        <taxon>Eutheria</taxon>
        <taxon>Laurasiatheria</taxon>
        <taxon>Carnivora</taxon>
        <taxon>Caniformia</taxon>
        <taxon>Canidae</taxon>
        <taxon>Canis</taxon>
    </lineage>
</organism>
<dbReference type="Ensembl" id="ENSCAFT00030040931.1">
    <property type="protein sequence ID" value="ENSCAFP00030035722.1"/>
    <property type="gene ID" value="ENSCAFG00030022284.1"/>
</dbReference>
<dbReference type="GO" id="GO:0004867">
    <property type="term" value="F:serine-type endopeptidase inhibitor activity"/>
    <property type="evidence" value="ECO:0007669"/>
    <property type="project" value="UniProtKB-KW"/>
</dbReference>
<dbReference type="InterPro" id="IPR022272">
    <property type="entry name" value="Lipocalin_CS"/>
</dbReference>
<evidence type="ECO:0000256" key="1">
    <source>
        <dbReference type="ARBA" id="ARBA00004613"/>
    </source>
</evidence>
<feature type="signal peptide" evidence="8">
    <location>
        <begin position="1"/>
        <end position="19"/>
    </location>
</feature>
<evidence type="ECO:0000313" key="9">
    <source>
        <dbReference type="Ensembl" id="ENSCAFP00030035722.1"/>
    </source>
</evidence>
<keyword evidence="2" id="KW-0964">Secreted</keyword>
<dbReference type="SUPFAM" id="SSF50814">
    <property type="entry name" value="Lipocalins"/>
    <property type="match status" value="1"/>
</dbReference>
<keyword evidence="4 8" id="KW-0732">Signal</keyword>
<dbReference type="InterPro" id="IPR012674">
    <property type="entry name" value="Calycin"/>
</dbReference>
<protein>
    <submittedName>
        <fullName evidence="9">Uncharacterized protein</fullName>
    </submittedName>
</protein>
<evidence type="ECO:0000256" key="2">
    <source>
        <dbReference type="ARBA" id="ARBA00022525"/>
    </source>
</evidence>
<feature type="chain" id="PRO_5034917838" evidence="8">
    <location>
        <begin position="20"/>
        <end position="209"/>
    </location>
</feature>